<name>A0A6C0UNC4_9EURY</name>
<organism evidence="2 3">
    <name type="scientific">Halogeometricum borinquense</name>
    <dbReference type="NCBI Taxonomy" id="60847"/>
    <lineage>
        <taxon>Archaea</taxon>
        <taxon>Methanobacteriati</taxon>
        <taxon>Methanobacteriota</taxon>
        <taxon>Stenosarchaea group</taxon>
        <taxon>Halobacteria</taxon>
        <taxon>Halobacteriales</taxon>
        <taxon>Haloferacaceae</taxon>
        <taxon>Halogeometricum</taxon>
    </lineage>
</organism>
<evidence type="ECO:0000313" key="2">
    <source>
        <dbReference type="EMBL" id="QIB75399.1"/>
    </source>
</evidence>
<dbReference type="GeneID" id="44080637"/>
<protein>
    <submittedName>
        <fullName evidence="2">Uncharacterized protein</fullName>
    </submittedName>
</protein>
<dbReference type="Proteomes" id="UP000465846">
    <property type="component" value="Chromosome"/>
</dbReference>
<gene>
    <name evidence="2" type="ORF">G3I44_14510</name>
</gene>
<proteinExistence type="predicted"/>
<feature type="region of interest" description="Disordered" evidence="1">
    <location>
        <begin position="162"/>
        <end position="206"/>
    </location>
</feature>
<evidence type="ECO:0000256" key="1">
    <source>
        <dbReference type="SAM" id="MobiDB-lite"/>
    </source>
</evidence>
<sequence>MGFEDLDDGEGYTQYGKGDNLYVLPTKIACDTGSYEGNTYKQLKCEFDAVPETGGPKGRVPAWISSRITIRGEEHSSHLATWLLAVEKLEEVLTDLGASEELIEAIQNGEKTYKAETDDENRALQEAVARHVGGCYVKAGSKFGGSGDDRYSKVAEFHEGVSKDDFEDAIEEGAGDEEDGDSGDAVDDASSDDAAASDEDDGEELL</sequence>
<evidence type="ECO:0000313" key="3">
    <source>
        <dbReference type="Proteomes" id="UP000465846"/>
    </source>
</evidence>
<dbReference type="AlphaFoldDB" id="A0A6C0UNC4"/>
<dbReference type="RefSeq" id="WP_163487179.1">
    <property type="nucleotide sequence ID" value="NZ_CP048739.1"/>
</dbReference>
<feature type="compositionally biased region" description="Acidic residues" evidence="1">
    <location>
        <begin position="165"/>
        <end position="206"/>
    </location>
</feature>
<dbReference type="EMBL" id="CP048739">
    <property type="protein sequence ID" value="QIB75399.1"/>
    <property type="molecule type" value="Genomic_DNA"/>
</dbReference>
<reference evidence="2 3" key="1">
    <citation type="submission" date="2020-02" db="EMBL/GenBank/DDBJ databases">
        <title>Whole genome sequence of Halogeometricum borinquense strain wsp4.</title>
        <authorList>
            <person name="Verma D.K."/>
            <person name="Gopal K."/>
            <person name="Prasad E.S."/>
        </authorList>
    </citation>
    <scope>NUCLEOTIDE SEQUENCE [LARGE SCALE GENOMIC DNA]</scope>
    <source>
        <strain evidence="3">wsp4</strain>
    </source>
</reference>
<accession>A0A6C0UNC4</accession>